<protein>
    <submittedName>
        <fullName evidence="1">Uncharacterized protein</fullName>
    </submittedName>
</protein>
<sequence length="32" mass="3904">MTILSYYLVGIGKRLMIAWIYHRFQLSWCLRA</sequence>
<accession>A0A8T1N4X6</accession>
<evidence type="ECO:0000313" key="2">
    <source>
        <dbReference type="Proteomes" id="UP000811609"/>
    </source>
</evidence>
<keyword evidence="2" id="KW-1185">Reference proteome</keyword>
<organism evidence="1 2">
    <name type="scientific">Carya illinoinensis</name>
    <name type="common">Pecan</name>
    <dbReference type="NCBI Taxonomy" id="32201"/>
    <lineage>
        <taxon>Eukaryota</taxon>
        <taxon>Viridiplantae</taxon>
        <taxon>Streptophyta</taxon>
        <taxon>Embryophyta</taxon>
        <taxon>Tracheophyta</taxon>
        <taxon>Spermatophyta</taxon>
        <taxon>Magnoliopsida</taxon>
        <taxon>eudicotyledons</taxon>
        <taxon>Gunneridae</taxon>
        <taxon>Pentapetalae</taxon>
        <taxon>rosids</taxon>
        <taxon>fabids</taxon>
        <taxon>Fagales</taxon>
        <taxon>Juglandaceae</taxon>
        <taxon>Carya</taxon>
    </lineage>
</organism>
<dbReference type="AlphaFoldDB" id="A0A8T1N4X6"/>
<reference evidence="1" key="1">
    <citation type="submission" date="2020-12" db="EMBL/GenBank/DDBJ databases">
        <title>WGS assembly of Carya illinoinensis cv. Pawnee.</title>
        <authorList>
            <person name="Platts A."/>
            <person name="Shu S."/>
            <person name="Wright S."/>
            <person name="Barry K."/>
            <person name="Edger P."/>
            <person name="Pires J.C."/>
            <person name="Schmutz J."/>
        </authorList>
    </citation>
    <scope>NUCLEOTIDE SEQUENCE</scope>
    <source>
        <tissue evidence="1">Leaf</tissue>
    </source>
</reference>
<gene>
    <name evidence="1" type="ORF">CIPAW_15G069500</name>
</gene>
<comment type="caution">
    <text evidence="1">The sequence shown here is derived from an EMBL/GenBank/DDBJ whole genome shotgun (WGS) entry which is preliminary data.</text>
</comment>
<dbReference type="EMBL" id="CM031823">
    <property type="protein sequence ID" value="KAG6626699.1"/>
    <property type="molecule type" value="Genomic_DNA"/>
</dbReference>
<name>A0A8T1N4X6_CARIL</name>
<evidence type="ECO:0000313" key="1">
    <source>
        <dbReference type="EMBL" id="KAG6626699.1"/>
    </source>
</evidence>
<dbReference type="Proteomes" id="UP000811609">
    <property type="component" value="Chromosome 15"/>
</dbReference>
<proteinExistence type="predicted"/>